<evidence type="ECO:0000313" key="3">
    <source>
        <dbReference type="Proteomes" id="UP001189429"/>
    </source>
</evidence>
<comment type="caution">
    <text evidence="2">The sequence shown here is derived from an EMBL/GenBank/DDBJ whole genome shotgun (WGS) entry which is preliminary data.</text>
</comment>
<feature type="coiled-coil region" evidence="1">
    <location>
        <begin position="96"/>
        <end position="130"/>
    </location>
</feature>
<name>A0ABN9VRK1_9DINO</name>
<keyword evidence="3" id="KW-1185">Reference proteome</keyword>
<keyword evidence="1" id="KW-0175">Coiled coil</keyword>
<organism evidence="2 3">
    <name type="scientific">Prorocentrum cordatum</name>
    <dbReference type="NCBI Taxonomy" id="2364126"/>
    <lineage>
        <taxon>Eukaryota</taxon>
        <taxon>Sar</taxon>
        <taxon>Alveolata</taxon>
        <taxon>Dinophyceae</taxon>
        <taxon>Prorocentrales</taxon>
        <taxon>Prorocentraceae</taxon>
        <taxon>Prorocentrum</taxon>
    </lineage>
</organism>
<evidence type="ECO:0000256" key="1">
    <source>
        <dbReference type="SAM" id="Coils"/>
    </source>
</evidence>
<dbReference type="EMBL" id="CAUYUJ010017584">
    <property type="protein sequence ID" value="CAK0875999.1"/>
    <property type="molecule type" value="Genomic_DNA"/>
</dbReference>
<proteinExistence type="predicted"/>
<dbReference type="Proteomes" id="UP001189429">
    <property type="component" value="Unassembled WGS sequence"/>
</dbReference>
<gene>
    <name evidence="2" type="ORF">PCOR1329_LOCUS60527</name>
</gene>
<reference evidence="2" key="1">
    <citation type="submission" date="2023-10" db="EMBL/GenBank/DDBJ databases">
        <authorList>
            <person name="Chen Y."/>
            <person name="Shah S."/>
            <person name="Dougan E. K."/>
            <person name="Thang M."/>
            <person name="Chan C."/>
        </authorList>
    </citation>
    <scope>NUCLEOTIDE SEQUENCE [LARGE SCALE GENOMIC DNA]</scope>
</reference>
<accession>A0ABN9VRK1</accession>
<feature type="non-terminal residue" evidence="2">
    <location>
        <position position="242"/>
    </location>
</feature>
<protein>
    <submittedName>
        <fullName evidence="2">Uncharacterized protein</fullName>
    </submittedName>
</protein>
<evidence type="ECO:0000313" key="2">
    <source>
        <dbReference type="EMBL" id="CAK0875999.1"/>
    </source>
</evidence>
<sequence>AKLEEQLADITKLSAYSSSPLPRAAAMSAVAKVVRAQAESQPNRLRTPLVAQAAELEQATEACGKEHMSSAKELLVAQLRDVRAKLEAKKGDFTQHANVGHRLARAEKQLAKLTGEVESQDDVIKEATAERDEVGAKRRAAATEGDALQKQLVAAIPRGVPHAKPSPPSLEIPAGMLEGKEEIKSMLESQAFKEYAALIAQTQKDQAPDGSGVRGVQAGEDIGFLTALKEYTLYLGPPGWKT</sequence>
<feature type="non-terminal residue" evidence="2">
    <location>
        <position position="1"/>
    </location>
</feature>